<dbReference type="EC" id="3.1.11.5" evidence="15"/>
<dbReference type="Pfam" id="PF00580">
    <property type="entry name" value="UvrD-helicase"/>
    <property type="match status" value="1"/>
</dbReference>
<dbReference type="GO" id="GO:0043138">
    <property type="term" value="F:3'-5' DNA helicase activity"/>
    <property type="evidence" value="ECO:0007669"/>
    <property type="project" value="UniProtKB-UniRule"/>
</dbReference>
<name>A0AAW9R1E8_9GAMM</name>
<accession>A0AAW9R1E8</accession>
<keyword evidence="3 15" id="KW-0547">Nucleotide-binding</keyword>
<dbReference type="HAMAP" id="MF_01485">
    <property type="entry name" value="RecB"/>
    <property type="match status" value="1"/>
</dbReference>
<keyword evidence="4 15" id="KW-0227">DNA damage</keyword>
<proteinExistence type="inferred from homology"/>
<evidence type="ECO:0000256" key="14">
    <source>
        <dbReference type="ARBA" id="ARBA00048988"/>
    </source>
</evidence>
<comment type="subunit">
    <text evidence="15">Heterotrimer of RecB, RecC and RecD. All subunits contribute to DNA-binding. Interacts with RecA.</text>
</comment>
<feature type="active site" description="For nuclease activity" evidence="15">
    <location>
        <position position="1076"/>
    </location>
</feature>
<dbReference type="EMBL" id="JBBDHC010000009">
    <property type="protein sequence ID" value="MEJ1249625.1"/>
    <property type="molecule type" value="Genomic_DNA"/>
</dbReference>
<sequence length="1184" mass="127917">MNALADWTALDLSSGHRSRVEASAGTGKTWTLAVLYLRLVLEQGFSPRQIVVATYTNAAAAELTQRLRARLESSLARARRFDAGEPEPSESDLRWLHRRWRDPARRDADARRLALALAELDLAPCGTLHSLCSRILAEHPFAAGASFQVPELTALEPWHAALADDLWRLVHARRDAVTTDAHEAWDAAQPCLADLARAALARELKAVLQPGVVVPAPPAVDEAALWDGALAAALCALATREGIWKANAALPRGLIALAELIESQGTNAAAFSKERKQLAERIRGRTGLKNTLQTDPGICTTLDAASGFFEHYAALLESRRLRRLAAMQDWGRAQLDARLRAANRLGFDELLTTVERALAPAADGSRALADALIGAWPVALIDEFQDTDPVQYAVLDAIYREADGTARGHLLMIGDPKQAIYRFRGGDIHTYTRATADAHTLRLAVNYRSSKAFVEALNAFYARVGERLGGEGSETPISYARVEAAPGAEAARYTVDGRAAPALTFHRDASEKNSNRELALASCAAQIVALLDPAGGHRIDDRALAASDICVLVPSNADASRITHLLRQRGVAVVNRGRGSVFDGDTARDLCLILDAIAHCEDAGRIRAALATELWGTGYRALRALRDDAEAWDAISARFRRWQRDWQQAGVLAVVGALVEQVAADQLARPGGERVLTDLRHLGELLQDASASCDGMDSLLAFMRREIDAGSGDEEAAESRALRLESDARCAQVMTLHASKGLEFGLVFLPLMWNHVGRTPDGVSLLSLPDGSRRIASTPDDLETVRREEQDERYRVLYVALTRARLGAQVWLGRPHQNATGPLAPPLVLAAAELEPPGGDAPAFRIETAWPEAEFRRAPQADGAQVKRGARAMPPAREGTLPSRHSFTTLTAGAHAGTLDPDAAANDESTAGFEALPEETEAPSRTRHAQLDALAGVAGPAFGNAVHALLEEHRIGEPLAAQTASAQRLLERFAVRDPTLDTAALAERIAARLDAVLETDLDGRGLRLAQVPAAGQRHEMEFNYALDGTSLARLDATARAVGYPDLVPARGGALRGLMNGKIDLVFQHDGRVHVLDWKGNALGDRQAPALEDYAGAALDAAMDAHRYRFQALLYAVAVERYLRTRLGDAYARERHLGDCWYLFIRAVGLRLGDGTACGVWRHRFSDALLDAAQRELGAAPGAGE</sequence>
<comment type="function">
    <text evidence="15">A helicase/nuclease that prepares dsDNA breaks (DSB) for recombinational DNA repair. Binds to DSBs and unwinds DNA via a highly rapid and processive ATP-dependent bidirectional helicase activity. Unwinds dsDNA until it encounters a Chi (crossover hotspot instigator) sequence from the 3' direction. Cuts ssDNA a few nucleotides 3' to the Chi site. The properties and activities of the enzyme are changed at Chi. The Chi-altered holoenzyme produces a long 3'-ssDNA overhang and facilitates RecA-binding to the ssDNA for homologous DNA recombination and repair. Holoenzyme degrades any linearized DNA that is unable to undergo homologous recombination. In the holoenzyme this subunit contributes ATPase, 3'-5' helicase, exonuclease activity and loads RecA onto ssDNA.</text>
</comment>
<protein>
    <recommendedName>
        <fullName evidence="15">RecBCD enzyme subunit RecB</fullName>
        <ecNumber evidence="15">3.1.11.5</ecNumber>
        <ecNumber evidence="15">5.6.2.4</ecNumber>
    </recommendedName>
    <alternativeName>
        <fullName evidence="15">DNA 3'-5' helicase subunit RecB</fullName>
    </alternativeName>
    <alternativeName>
        <fullName evidence="15">Exonuclease V subunit RecB</fullName>
        <shortName evidence="15">ExoV subunit RecB</shortName>
    </alternativeName>
    <alternativeName>
        <fullName evidence="15">Helicase/nuclease RecBCD subunit RecB</fullName>
    </alternativeName>
</protein>
<dbReference type="Pfam" id="PF12705">
    <property type="entry name" value="PDDEXK_1"/>
    <property type="match status" value="1"/>
</dbReference>
<comment type="domain">
    <text evidence="15">The N-terminal DNA-binding domain is a ssDNA-dependent ATPase and has ATP-dependent 3'-5' helicase function. This domain interacts with RecC.</text>
</comment>
<dbReference type="GO" id="GO:0000287">
    <property type="term" value="F:magnesium ion binding"/>
    <property type="evidence" value="ECO:0007669"/>
    <property type="project" value="UniProtKB-UniRule"/>
</dbReference>
<dbReference type="PROSITE" id="PS51198">
    <property type="entry name" value="UVRD_HELICASE_ATP_BIND"/>
    <property type="match status" value="1"/>
</dbReference>
<evidence type="ECO:0000256" key="1">
    <source>
        <dbReference type="ARBA" id="ARBA00022722"/>
    </source>
</evidence>
<dbReference type="GO" id="GO:0003677">
    <property type="term" value="F:DNA binding"/>
    <property type="evidence" value="ECO:0007669"/>
    <property type="project" value="UniProtKB-UniRule"/>
</dbReference>
<keyword evidence="8 15" id="KW-0067">ATP-binding</keyword>
<dbReference type="SUPFAM" id="SSF52980">
    <property type="entry name" value="Restriction endonuclease-like"/>
    <property type="match status" value="1"/>
</dbReference>
<evidence type="ECO:0000256" key="11">
    <source>
        <dbReference type="ARBA" id="ARBA00023204"/>
    </source>
</evidence>
<evidence type="ECO:0000256" key="15">
    <source>
        <dbReference type="HAMAP-Rule" id="MF_01485"/>
    </source>
</evidence>
<reference evidence="20 21" key="1">
    <citation type="journal article" date="2016" name="Antonie Van Leeuwenhoek">
        <title>Denitratimonas tolerans gen. nov., sp. nov., a denitrifying bacterium isolated from a bioreactor for tannery wastewater treatment.</title>
        <authorList>
            <person name="Han S.I."/>
            <person name="Kim J.O."/>
            <person name="Lee Y.R."/>
            <person name="Ekpeghere K.I."/>
            <person name="Koh S.C."/>
            <person name="Whang K.S."/>
        </authorList>
    </citation>
    <scope>NUCLEOTIDE SEQUENCE [LARGE SCALE GENOMIC DNA]</scope>
    <source>
        <strain evidence="20 21">KACC 17565</strain>
    </source>
</reference>
<keyword evidence="1 15" id="KW-0540">Nuclease</keyword>
<evidence type="ECO:0000256" key="16">
    <source>
        <dbReference type="PROSITE-ProRule" id="PRU00560"/>
    </source>
</evidence>
<feature type="region of interest" description="Nuclease activity, interacts with RecD and RecA" evidence="15">
    <location>
        <begin position="886"/>
        <end position="1184"/>
    </location>
</feature>
<keyword evidence="2 15" id="KW-0479">Metal-binding</keyword>
<dbReference type="CDD" id="cd22352">
    <property type="entry name" value="RecB_C-like"/>
    <property type="match status" value="1"/>
</dbReference>
<dbReference type="RefSeq" id="WP_337335341.1">
    <property type="nucleotide sequence ID" value="NZ_JBBDHC010000009.1"/>
</dbReference>
<dbReference type="InterPro" id="IPR004586">
    <property type="entry name" value="RecB"/>
</dbReference>
<evidence type="ECO:0000256" key="5">
    <source>
        <dbReference type="ARBA" id="ARBA00022801"/>
    </source>
</evidence>
<evidence type="ECO:0000256" key="6">
    <source>
        <dbReference type="ARBA" id="ARBA00022806"/>
    </source>
</evidence>
<comment type="catalytic activity">
    <reaction evidence="15">
        <text>Exonucleolytic cleavage (in the presence of ATP) in either 5'- to 3'- or 3'- to 5'-direction to yield 5'-phosphooligonucleotides.</text>
        <dbReference type="EC" id="3.1.11.5"/>
    </reaction>
</comment>
<dbReference type="Pfam" id="PF13361">
    <property type="entry name" value="UvrD_C"/>
    <property type="match status" value="1"/>
</dbReference>
<comment type="cofactor">
    <cofactor evidence="15">
        <name>Mg(2+)</name>
        <dbReference type="ChEBI" id="CHEBI:18420"/>
    </cofactor>
    <text evidence="15">Binds 1 Mg(2+) ion per subunit.</text>
</comment>
<keyword evidence="12 15" id="KW-0413">Isomerase</keyword>
<dbReference type="GO" id="GO:0005524">
    <property type="term" value="F:ATP binding"/>
    <property type="evidence" value="ECO:0007669"/>
    <property type="project" value="UniProtKB-UniRule"/>
</dbReference>
<keyword evidence="21" id="KW-1185">Reference proteome</keyword>
<dbReference type="Gene3D" id="3.40.50.300">
    <property type="entry name" value="P-loop containing nucleotide triphosphate hydrolases"/>
    <property type="match status" value="2"/>
</dbReference>
<evidence type="ECO:0000256" key="12">
    <source>
        <dbReference type="ARBA" id="ARBA00023235"/>
    </source>
</evidence>
<feature type="region of interest" description="Disordered" evidence="17">
    <location>
        <begin position="855"/>
        <end position="884"/>
    </location>
</feature>
<feature type="domain" description="UvrD-like helicase ATP-binding" evidence="18">
    <location>
        <begin position="1"/>
        <end position="450"/>
    </location>
</feature>
<comment type="caution">
    <text evidence="20">The sequence shown here is derived from an EMBL/GenBank/DDBJ whole genome shotgun (WGS) entry which is preliminary data.</text>
</comment>
<dbReference type="InterPro" id="IPR027417">
    <property type="entry name" value="P-loop_NTPase"/>
</dbReference>
<keyword evidence="11 15" id="KW-0234">DNA repair</keyword>
<feature type="binding site" evidence="15">
    <location>
        <position position="1076"/>
    </location>
    <ligand>
        <name>Mg(2+)</name>
        <dbReference type="ChEBI" id="CHEBI:18420"/>
    </ligand>
</feature>
<keyword evidence="5 15" id="KW-0378">Hydrolase</keyword>
<comment type="similarity">
    <text evidence="15">Belongs to the helicase family. UvrD subfamily.</text>
</comment>
<feature type="binding site" evidence="15">
    <location>
        <position position="1063"/>
    </location>
    <ligand>
        <name>Mg(2+)</name>
        <dbReference type="ChEBI" id="CHEBI:18420"/>
    </ligand>
</feature>
<comment type="catalytic activity">
    <reaction evidence="13 15">
        <text>Couples ATP hydrolysis with the unwinding of duplex DNA by translocating in the 3'-5' direction.</text>
        <dbReference type="EC" id="5.6.2.4"/>
    </reaction>
</comment>
<dbReference type="PANTHER" id="PTHR11070:SF23">
    <property type="entry name" value="RECBCD ENZYME SUBUNIT RECB"/>
    <property type="match status" value="1"/>
</dbReference>
<evidence type="ECO:0000259" key="18">
    <source>
        <dbReference type="PROSITE" id="PS51198"/>
    </source>
</evidence>
<evidence type="ECO:0000259" key="19">
    <source>
        <dbReference type="PROSITE" id="PS51217"/>
    </source>
</evidence>
<evidence type="ECO:0000256" key="7">
    <source>
        <dbReference type="ARBA" id="ARBA00022839"/>
    </source>
</evidence>
<evidence type="ECO:0000256" key="9">
    <source>
        <dbReference type="ARBA" id="ARBA00022842"/>
    </source>
</evidence>
<evidence type="ECO:0000313" key="20">
    <source>
        <dbReference type="EMBL" id="MEJ1249625.1"/>
    </source>
</evidence>
<evidence type="ECO:0000256" key="13">
    <source>
        <dbReference type="ARBA" id="ARBA00034617"/>
    </source>
</evidence>
<feature type="domain" description="UvrD-like helicase C-terminal" evidence="19">
    <location>
        <begin position="472"/>
        <end position="741"/>
    </location>
</feature>
<evidence type="ECO:0000256" key="3">
    <source>
        <dbReference type="ARBA" id="ARBA00022741"/>
    </source>
</evidence>
<comment type="miscellaneous">
    <text evidence="15">In the RecBCD complex, RecB has a slow 3'-5' helicase, an exonuclease activity and loads RecA onto ssDNA, RecD has a fast 5'-3' helicase activity, while RecC stimulates the ATPase and processivity of the RecB helicase and contributes to recognition of the Chi site.</text>
</comment>
<dbReference type="InterPro" id="IPR011335">
    <property type="entry name" value="Restrct_endonuc-II-like"/>
</dbReference>
<comment type="catalytic activity">
    <reaction evidence="14 15">
        <text>ATP + H2O = ADP + phosphate + H(+)</text>
        <dbReference type="Rhea" id="RHEA:13065"/>
        <dbReference type="ChEBI" id="CHEBI:15377"/>
        <dbReference type="ChEBI" id="CHEBI:15378"/>
        <dbReference type="ChEBI" id="CHEBI:30616"/>
        <dbReference type="ChEBI" id="CHEBI:43474"/>
        <dbReference type="ChEBI" id="CHEBI:456216"/>
        <dbReference type="EC" id="5.6.2.4"/>
    </reaction>
</comment>
<dbReference type="PROSITE" id="PS51217">
    <property type="entry name" value="UVRD_HELICASE_CTER"/>
    <property type="match status" value="1"/>
</dbReference>
<dbReference type="GO" id="GO:0009338">
    <property type="term" value="C:exodeoxyribonuclease V complex"/>
    <property type="evidence" value="ECO:0007669"/>
    <property type="project" value="TreeGrafter"/>
</dbReference>
<dbReference type="InterPro" id="IPR014017">
    <property type="entry name" value="DNA_helicase_UvrD-like_C"/>
</dbReference>
<feature type="binding site" evidence="16">
    <location>
        <begin position="22"/>
        <end position="29"/>
    </location>
    <ligand>
        <name>ATP</name>
        <dbReference type="ChEBI" id="CHEBI:30616"/>
    </ligand>
</feature>
<dbReference type="InterPro" id="IPR000212">
    <property type="entry name" value="DNA_helicase_UvrD/REP"/>
</dbReference>
<keyword evidence="9 15" id="KW-0460">Magnesium</keyword>
<keyword evidence="6 15" id="KW-0347">Helicase</keyword>
<dbReference type="Gene3D" id="1.10.3170.10">
    <property type="entry name" value="Recbcd, chain B, domain 2"/>
    <property type="match status" value="1"/>
</dbReference>
<dbReference type="SUPFAM" id="SSF52540">
    <property type="entry name" value="P-loop containing nucleoside triphosphate hydrolases"/>
    <property type="match status" value="1"/>
</dbReference>
<keyword evidence="7 15" id="KW-0269">Exonuclease</keyword>
<evidence type="ECO:0000256" key="10">
    <source>
        <dbReference type="ARBA" id="ARBA00023125"/>
    </source>
</evidence>
<dbReference type="GO" id="GO:0008854">
    <property type="term" value="F:exodeoxyribonuclease V activity"/>
    <property type="evidence" value="ECO:0007669"/>
    <property type="project" value="UniProtKB-EC"/>
</dbReference>
<dbReference type="InterPro" id="IPR014016">
    <property type="entry name" value="UvrD-like_ATP-bd"/>
</dbReference>
<evidence type="ECO:0000256" key="17">
    <source>
        <dbReference type="SAM" id="MobiDB-lite"/>
    </source>
</evidence>
<organism evidence="20 21">
    <name type="scientific">Denitratimonas tolerans</name>
    <dbReference type="NCBI Taxonomy" id="1338420"/>
    <lineage>
        <taxon>Bacteria</taxon>
        <taxon>Pseudomonadati</taxon>
        <taxon>Pseudomonadota</taxon>
        <taxon>Gammaproteobacteria</taxon>
        <taxon>Lysobacterales</taxon>
        <taxon>Lysobacteraceae</taxon>
        <taxon>Denitratimonas</taxon>
    </lineage>
</organism>
<dbReference type="AlphaFoldDB" id="A0AAW9R1E8"/>
<dbReference type="Gene3D" id="3.90.320.10">
    <property type="match status" value="1"/>
</dbReference>
<comment type="domain">
    <text evidence="15">The C-terminal domain has nuclease activity and interacts with RecD. It interacts with RecA, facilitating its loading onto ssDNA.</text>
</comment>
<feature type="region of interest" description="DNA-binding and helicase activity, interacts with RecC" evidence="15">
    <location>
        <begin position="1"/>
        <end position="830"/>
    </location>
</feature>
<dbReference type="Proteomes" id="UP001364472">
    <property type="component" value="Unassembled WGS sequence"/>
</dbReference>
<dbReference type="EC" id="5.6.2.4" evidence="15"/>
<keyword evidence="10 15" id="KW-0238">DNA-binding</keyword>
<evidence type="ECO:0000256" key="8">
    <source>
        <dbReference type="ARBA" id="ARBA00022840"/>
    </source>
</evidence>
<dbReference type="InterPro" id="IPR011604">
    <property type="entry name" value="PDDEXK-like_dom_sf"/>
</dbReference>
<dbReference type="Gene3D" id="1.10.486.10">
    <property type="entry name" value="PCRA, domain 4"/>
    <property type="match status" value="1"/>
</dbReference>
<evidence type="ECO:0000313" key="21">
    <source>
        <dbReference type="Proteomes" id="UP001364472"/>
    </source>
</evidence>
<dbReference type="GO" id="GO:0005829">
    <property type="term" value="C:cytosol"/>
    <property type="evidence" value="ECO:0007669"/>
    <property type="project" value="TreeGrafter"/>
</dbReference>
<feature type="binding site" evidence="15">
    <location>
        <position position="947"/>
    </location>
    <ligand>
        <name>Mg(2+)</name>
        <dbReference type="ChEBI" id="CHEBI:18420"/>
    </ligand>
</feature>
<dbReference type="GO" id="GO:0000724">
    <property type="term" value="P:double-strand break repair via homologous recombination"/>
    <property type="evidence" value="ECO:0007669"/>
    <property type="project" value="UniProtKB-UniRule"/>
</dbReference>
<evidence type="ECO:0000256" key="4">
    <source>
        <dbReference type="ARBA" id="ARBA00022763"/>
    </source>
</evidence>
<dbReference type="InterPro" id="IPR038726">
    <property type="entry name" value="PDDEXK_AddAB-type"/>
</dbReference>
<dbReference type="PANTHER" id="PTHR11070">
    <property type="entry name" value="UVRD / RECB / PCRA DNA HELICASE FAMILY MEMBER"/>
    <property type="match status" value="1"/>
</dbReference>
<evidence type="ECO:0000256" key="2">
    <source>
        <dbReference type="ARBA" id="ARBA00022723"/>
    </source>
</evidence>
<gene>
    <name evidence="15" type="primary">recB</name>
    <name evidence="20" type="ORF">WB794_08065</name>
</gene>